<dbReference type="AlphaFoldDB" id="A0A0W0VB23"/>
<feature type="transmembrane region" description="Helical" evidence="6">
    <location>
        <begin position="104"/>
        <end position="122"/>
    </location>
</feature>
<dbReference type="Proteomes" id="UP000055035">
    <property type="component" value="Unassembled WGS sequence"/>
</dbReference>
<dbReference type="STRING" id="456.Ljor_1616"/>
<feature type="compositionally biased region" description="Polar residues" evidence="5">
    <location>
        <begin position="433"/>
        <end position="452"/>
    </location>
</feature>
<feature type="transmembrane region" description="Helical" evidence="6">
    <location>
        <begin position="66"/>
        <end position="92"/>
    </location>
</feature>
<keyword evidence="4 6" id="KW-0472">Membrane</keyword>
<name>A0A0W0VB23_9GAMM</name>
<evidence type="ECO:0000256" key="2">
    <source>
        <dbReference type="ARBA" id="ARBA00022692"/>
    </source>
</evidence>
<comment type="subcellular location">
    <subcellularLocation>
        <location evidence="1">Membrane</location>
        <topology evidence="1">Multi-pass membrane protein</topology>
    </subcellularLocation>
</comment>
<feature type="compositionally biased region" description="Polar residues" evidence="5">
    <location>
        <begin position="473"/>
        <end position="484"/>
    </location>
</feature>
<reference evidence="8 9" key="1">
    <citation type="submission" date="2015-11" db="EMBL/GenBank/DDBJ databases">
        <title>Genomic analysis of 38 Legionella species identifies large and diverse effector repertoires.</title>
        <authorList>
            <person name="Burstein D."/>
            <person name="Amaro F."/>
            <person name="Zusman T."/>
            <person name="Lifshitz Z."/>
            <person name="Cohen O."/>
            <person name="Gilbert J.A."/>
            <person name="Pupko T."/>
            <person name="Shuman H.A."/>
            <person name="Segal G."/>
        </authorList>
    </citation>
    <scope>NUCLEOTIDE SEQUENCE [LARGE SCALE GENOMIC DNA]</scope>
    <source>
        <strain evidence="8 9">BL-540</strain>
    </source>
</reference>
<accession>A0A0W0VB23</accession>
<keyword evidence="7" id="KW-0732">Signal</keyword>
<sequence>MLVSEGEAIRKVQGKSGNTMNKMTTTSLLILCLLGFSVCCHAQGHGVDSRDLLDNILYRFSSTASMWSQTILGYARYLFWSLATISMVWTYGLMALRKADTQEFLAETVKFLVVVGFFYWILDNGPAIATAIMDSMRQLAAKASGINEHVSPSDIVDVGFDIVSKAIDSSSIWSPAATTVGLIVAGLILIILALVSINMLIILITAWILTYGGIILLGFGGGRWTQDIAINYYKTVLGIALQAFAMILIIGIGKSFVDQYYAAMSENIMLKEMFVMMVVAVLLLVLINKIPPVLSGIVSGGGSGGGGGLGLGGALGAAGIAGTALAGAAGAAAVQSAGGLSALQAAFKAASHSIGASGAGSVSGDSPGSKQGSLAQAMGQASKFAGSFGSHLASGAFDVAREKAASMKDAFSAKAADTTGGKIADAIHQRISSNAESPTINQQVSESQNVTSMGAPEGSFSSGNINSDDEVSQFVNQKASGDGQ</sequence>
<dbReference type="InterPro" id="IPR014150">
    <property type="entry name" value="Conjugal_tfr_TrbL"/>
</dbReference>
<evidence type="ECO:0000256" key="5">
    <source>
        <dbReference type="SAM" id="MobiDB-lite"/>
    </source>
</evidence>
<dbReference type="NCBIfam" id="TIGR02783">
    <property type="entry name" value="TrbL_P"/>
    <property type="match status" value="1"/>
</dbReference>
<feature type="transmembrane region" description="Helical" evidence="6">
    <location>
        <begin position="273"/>
        <end position="291"/>
    </location>
</feature>
<evidence type="ECO:0000256" key="7">
    <source>
        <dbReference type="SAM" id="SignalP"/>
    </source>
</evidence>
<dbReference type="GO" id="GO:0030255">
    <property type="term" value="P:protein secretion by the type IV secretion system"/>
    <property type="evidence" value="ECO:0007669"/>
    <property type="project" value="InterPro"/>
</dbReference>
<dbReference type="PATRIC" id="fig|456.5.peg.1726"/>
<evidence type="ECO:0000256" key="3">
    <source>
        <dbReference type="ARBA" id="ARBA00022989"/>
    </source>
</evidence>
<feature type="transmembrane region" description="Helical" evidence="6">
    <location>
        <begin position="311"/>
        <end position="334"/>
    </location>
</feature>
<organism evidence="8 9">
    <name type="scientific">Legionella jordanis</name>
    <dbReference type="NCBI Taxonomy" id="456"/>
    <lineage>
        <taxon>Bacteria</taxon>
        <taxon>Pseudomonadati</taxon>
        <taxon>Pseudomonadota</taxon>
        <taxon>Gammaproteobacteria</taxon>
        <taxon>Legionellales</taxon>
        <taxon>Legionellaceae</taxon>
        <taxon>Legionella</taxon>
    </lineage>
</organism>
<feature type="transmembrane region" description="Helical" evidence="6">
    <location>
        <begin position="172"/>
        <end position="195"/>
    </location>
</feature>
<dbReference type="GO" id="GO:0016020">
    <property type="term" value="C:membrane"/>
    <property type="evidence" value="ECO:0007669"/>
    <property type="project" value="UniProtKB-SubCell"/>
</dbReference>
<feature type="transmembrane region" description="Helical" evidence="6">
    <location>
        <begin position="232"/>
        <end position="252"/>
    </location>
</feature>
<evidence type="ECO:0000313" key="8">
    <source>
        <dbReference type="EMBL" id="KTD17310.1"/>
    </source>
</evidence>
<evidence type="ECO:0000256" key="4">
    <source>
        <dbReference type="ARBA" id="ARBA00023136"/>
    </source>
</evidence>
<protein>
    <submittedName>
        <fullName evidence="8">Conjugal transfer protein TrbL</fullName>
    </submittedName>
</protein>
<comment type="caution">
    <text evidence="8">The sequence shown here is derived from an EMBL/GenBank/DDBJ whole genome shotgun (WGS) entry which is preliminary data.</text>
</comment>
<keyword evidence="9" id="KW-1185">Reference proteome</keyword>
<evidence type="ECO:0000256" key="1">
    <source>
        <dbReference type="ARBA" id="ARBA00004141"/>
    </source>
</evidence>
<feature type="signal peptide" evidence="7">
    <location>
        <begin position="1"/>
        <end position="42"/>
    </location>
</feature>
<keyword evidence="2 6" id="KW-0812">Transmembrane</keyword>
<gene>
    <name evidence="8" type="primary">trbL</name>
    <name evidence="8" type="ORF">Ljor_1616</name>
</gene>
<evidence type="ECO:0000313" key="9">
    <source>
        <dbReference type="Proteomes" id="UP000055035"/>
    </source>
</evidence>
<dbReference type="Pfam" id="PF04610">
    <property type="entry name" value="TrbL"/>
    <property type="match status" value="1"/>
</dbReference>
<proteinExistence type="predicted"/>
<feature type="transmembrane region" description="Helical" evidence="6">
    <location>
        <begin position="200"/>
        <end position="220"/>
    </location>
</feature>
<keyword evidence="3 6" id="KW-1133">Transmembrane helix</keyword>
<feature type="region of interest" description="Disordered" evidence="5">
    <location>
        <begin position="433"/>
        <end position="484"/>
    </location>
</feature>
<dbReference type="InterPro" id="IPR007688">
    <property type="entry name" value="Conjugal_tfr_TrbL/VirB6"/>
</dbReference>
<dbReference type="EMBL" id="LNYJ01000011">
    <property type="protein sequence ID" value="KTD17310.1"/>
    <property type="molecule type" value="Genomic_DNA"/>
</dbReference>
<feature type="chain" id="PRO_5006914599" evidence="7">
    <location>
        <begin position="43"/>
        <end position="484"/>
    </location>
</feature>
<evidence type="ECO:0000256" key="6">
    <source>
        <dbReference type="SAM" id="Phobius"/>
    </source>
</evidence>